<organism evidence="3 4">
    <name type="scientific">Xylanimonas ulmi</name>
    <dbReference type="NCBI Taxonomy" id="228973"/>
    <lineage>
        <taxon>Bacteria</taxon>
        <taxon>Bacillati</taxon>
        <taxon>Actinomycetota</taxon>
        <taxon>Actinomycetes</taxon>
        <taxon>Micrococcales</taxon>
        <taxon>Promicromonosporaceae</taxon>
        <taxon>Xylanimonas</taxon>
    </lineage>
</organism>
<proteinExistence type="inferred from homology"/>
<comment type="similarity">
    <text evidence="1 2">Belongs to the enoyl-CoA hydratase/isomerase family.</text>
</comment>
<evidence type="ECO:0000313" key="4">
    <source>
        <dbReference type="Proteomes" id="UP000293852"/>
    </source>
</evidence>
<reference evidence="3 4" key="1">
    <citation type="submission" date="2019-02" db="EMBL/GenBank/DDBJ databases">
        <title>Sequencing the genomes of 1000 actinobacteria strains.</title>
        <authorList>
            <person name="Klenk H.-P."/>
        </authorList>
    </citation>
    <scope>NUCLEOTIDE SEQUENCE [LARGE SCALE GENOMIC DNA]</scope>
    <source>
        <strain evidence="3 4">DSM 16932</strain>
    </source>
</reference>
<dbReference type="RefSeq" id="WP_130414330.1">
    <property type="nucleotide sequence ID" value="NZ_SGWX01000001.1"/>
</dbReference>
<dbReference type="SUPFAM" id="SSF52096">
    <property type="entry name" value="ClpP/crotonase"/>
    <property type="match status" value="1"/>
</dbReference>
<evidence type="ECO:0000313" key="3">
    <source>
        <dbReference type="EMBL" id="RZS61549.1"/>
    </source>
</evidence>
<keyword evidence="4" id="KW-1185">Reference proteome</keyword>
<sequence length="254" mass="25948">MTDVPVRTATHGAVLRVVLDDEATLNALTAEGVEAVNAAVTQASQDAAVRVVLLTGAGRAFSSGANLTGGLPAAPLLEALTRLVRTVQSCPTPVVAAVNGVAAGAAVSLALAADLVVARRSASFALAFVKIGLMPDAGATALIPAAVGRARAMRLALLGERLTAQQAYEQGLIAWLAEDDEFDGVVESLVHDLAAGPAAAHRQIKAAVNAACLPELERALAREADGQRALAQTEDLREGVAAFAAKRPPRFVGR</sequence>
<dbReference type="InterPro" id="IPR029045">
    <property type="entry name" value="ClpP/crotonase-like_dom_sf"/>
</dbReference>
<dbReference type="Gene3D" id="3.90.226.10">
    <property type="entry name" value="2-enoyl-CoA Hydratase, Chain A, domain 1"/>
    <property type="match status" value="1"/>
</dbReference>
<name>A0A4Q7M672_9MICO</name>
<dbReference type="InterPro" id="IPR014748">
    <property type="entry name" value="Enoyl-CoA_hydra_C"/>
</dbReference>
<accession>A0A4Q7M672</accession>
<dbReference type="GO" id="GO:0003824">
    <property type="term" value="F:catalytic activity"/>
    <property type="evidence" value="ECO:0007669"/>
    <property type="project" value="InterPro"/>
</dbReference>
<dbReference type="CDD" id="cd06558">
    <property type="entry name" value="crotonase-like"/>
    <property type="match status" value="1"/>
</dbReference>
<dbReference type="AlphaFoldDB" id="A0A4Q7M672"/>
<dbReference type="Proteomes" id="UP000293852">
    <property type="component" value="Unassembled WGS sequence"/>
</dbReference>
<dbReference type="InterPro" id="IPR001753">
    <property type="entry name" value="Enoyl-CoA_hydra/iso"/>
</dbReference>
<dbReference type="OrthoDB" id="9777711at2"/>
<dbReference type="PROSITE" id="PS00166">
    <property type="entry name" value="ENOYL_COA_HYDRATASE"/>
    <property type="match status" value="1"/>
</dbReference>
<dbReference type="Pfam" id="PF00378">
    <property type="entry name" value="ECH_1"/>
    <property type="match status" value="1"/>
</dbReference>
<dbReference type="Gene3D" id="1.10.12.10">
    <property type="entry name" value="Lyase 2-enoyl-coa Hydratase, Chain A, domain 2"/>
    <property type="match status" value="1"/>
</dbReference>
<protein>
    <submittedName>
        <fullName evidence="3">Enoyl-CoA hydratase</fullName>
    </submittedName>
</protein>
<evidence type="ECO:0000256" key="1">
    <source>
        <dbReference type="ARBA" id="ARBA00005254"/>
    </source>
</evidence>
<dbReference type="PANTHER" id="PTHR43459:SF1">
    <property type="entry name" value="EG:BACN32G11.4 PROTEIN"/>
    <property type="match status" value="1"/>
</dbReference>
<comment type="caution">
    <text evidence="3">The sequence shown here is derived from an EMBL/GenBank/DDBJ whole genome shotgun (WGS) entry which is preliminary data.</text>
</comment>
<gene>
    <name evidence="3" type="ORF">EV386_1856</name>
</gene>
<evidence type="ECO:0000256" key="2">
    <source>
        <dbReference type="RuleBase" id="RU003707"/>
    </source>
</evidence>
<dbReference type="EMBL" id="SGWX01000001">
    <property type="protein sequence ID" value="RZS61549.1"/>
    <property type="molecule type" value="Genomic_DNA"/>
</dbReference>
<dbReference type="InterPro" id="IPR018376">
    <property type="entry name" value="Enoyl-CoA_hyd/isom_CS"/>
</dbReference>
<dbReference type="PANTHER" id="PTHR43459">
    <property type="entry name" value="ENOYL-COA HYDRATASE"/>
    <property type="match status" value="1"/>
</dbReference>